<reference evidence="1 2" key="1">
    <citation type="journal article" date="2019" name="Nat. Ecol. Evol.">
        <title>Megaphylogeny resolves global patterns of mushroom evolution.</title>
        <authorList>
            <person name="Varga T."/>
            <person name="Krizsan K."/>
            <person name="Foldi C."/>
            <person name="Dima B."/>
            <person name="Sanchez-Garcia M."/>
            <person name="Sanchez-Ramirez S."/>
            <person name="Szollosi G.J."/>
            <person name="Szarkandi J.G."/>
            <person name="Papp V."/>
            <person name="Albert L."/>
            <person name="Andreopoulos W."/>
            <person name="Angelini C."/>
            <person name="Antonin V."/>
            <person name="Barry K.W."/>
            <person name="Bougher N.L."/>
            <person name="Buchanan P."/>
            <person name="Buyck B."/>
            <person name="Bense V."/>
            <person name="Catcheside P."/>
            <person name="Chovatia M."/>
            <person name="Cooper J."/>
            <person name="Damon W."/>
            <person name="Desjardin D."/>
            <person name="Finy P."/>
            <person name="Geml J."/>
            <person name="Haridas S."/>
            <person name="Hughes K."/>
            <person name="Justo A."/>
            <person name="Karasinski D."/>
            <person name="Kautmanova I."/>
            <person name="Kiss B."/>
            <person name="Kocsube S."/>
            <person name="Kotiranta H."/>
            <person name="LaButti K.M."/>
            <person name="Lechner B.E."/>
            <person name="Liimatainen K."/>
            <person name="Lipzen A."/>
            <person name="Lukacs Z."/>
            <person name="Mihaltcheva S."/>
            <person name="Morgado L.N."/>
            <person name="Niskanen T."/>
            <person name="Noordeloos M.E."/>
            <person name="Ohm R.A."/>
            <person name="Ortiz-Santana B."/>
            <person name="Ovrebo C."/>
            <person name="Racz N."/>
            <person name="Riley R."/>
            <person name="Savchenko A."/>
            <person name="Shiryaev A."/>
            <person name="Soop K."/>
            <person name="Spirin V."/>
            <person name="Szebenyi C."/>
            <person name="Tomsovsky M."/>
            <person name="Tulloss R.E."/>
            <person name="Uehling J."/>
            <person name="Grigoriev I.V."/>
            <person name="Vagvolgyi C."/>
            <person name="Papp T."/>
            <person name="Martin F.M."/>
            <person name="Miettinen O."/>
            <person name="Hibbett D.S."/>
            <person name="Nagy L.G."/>
        </authorList>
    </citation>
    <scope>NUCLEOTIDE SEQUENCE [LARGE SCALE GENOMIC DNA]</scope>
    <source>
        <strain evidence="1 2">FP101781</strain>
    </source>
</reference>
<evidence type="ECO:0008006" key="3">
    <source>
        <dbReference type="Google" id="ProtNLM"/>
    </source>
</evidence>
<comment type="caution">
    <text evidence="1">The sequence shown here is derived from an EMBL/GenBank/DDBJ whole genome shotgun (WGS) entry which is preliminary data.</text>
</comment>
<keyword evidence="2" id="KW-1185">Reference proteome</keyword>
<evidence type="ECO:0000313" key="1">
    <source>
        <dbReference type="EMBL" id="TEB10741.1"/>
    </source>
</evidence>
<sequence length="431" mass="48406">MALSTLNPCPLPDLIWTLVGQGSDPLEVVMLERTCRKVYKGVNRIGVWKEVLKSVCEEYGIIAGTYNMEEMTLQDLKKAACRPEVWMSFLRRHRSATYPTFGGTIPRLSPVIHMPQAGYDRMTAGGRFLIRVMEEYPTSTLEILDLGMPANTNCALIVTSSTTRKAVLVSVTQHDEARNVYRSNVYFIEPATHAVLDSKITEDYVHFHFGAGYFLTWHFNVNKIFRWRTWSMDGTSKTIVHPQGILVALKDRMEFFSHSSLSPRLHSPTEQDEDTYVILAPNTQITYPDGVLTRCVPSCPPHHVPTRKNPIALHVLTSEEYLPFRLTPVDESSNTGPKFKLEPIPMTGVLQVEFTLPPGGGLRTLAMFILSMDGTTISERGTTFSPTPYDDPHGNDDLDPVDFCPISGRVHFQSKGVYGVNERDAWADVLP</sequence>
<evidence type="ECO:0000313" key="2">
    <source>
        <dbReference type="Proteomes" id="UP000298030"/>
    </source>
</evidence>
<organism evidence="1 2">
    <name type="scientific">Coprinellus micaceus</name>
    <name type="common">Glistening ink-cap mushroom</name>
    <name type="synonym">Coprinus micaceus</name>
    <dbReference type="NCBI Taxonomy" id="71717"/>
    <lineage>
        <taxon>Eukaryota</taxon>
        <taxon>Fungi</taxon>
        <taxon>Dikarya</taxon>
        <taxon>Basidiomycota</taxon>
        <taxon>Agaricomycotina</taxon>
        <taxon>Agaricomycetes</taxon>
        <taxon>Agaricomycetidae</taxon>
        <taxon>Agaricales</taxon>
        <taxon>Agaricineae</taxon>
        <taxon>Psathyrellaceae</taxon>
        <taxon>Coprinellus</taxon>
    </lineage>
</organism>
<protein>
    <recommendedName>
        <fullName evidence="3">F-box domain-containing protein</fullName>
    </recommendedName>
</protein>
<dbReference type="Proteomes" id="UP000298030">
    <property type="component" value="Unassembled WGS sequence"/>
</dbReference>
<gene>
    <name evidence="1" type="ORF">FA13DRAFT_1806242</name>
</gene>
<accession>A0A4Y7RPH8</accession>
<dbReference type="EMBL" id="QPFP01000462">
    <property type="protein sequence ID" value="TEB10741.1"/>
    <property type="molecule type" value="Genomic_DNA"/>
</dbReference>
<name>A0A4Y7RPH8_COPMI</name>
<proteinExistence type="predicted"/>
<dbReference type="AlphaFoldDB" id="A0A4Y7RPH8"/>